<dbReference type="eggNOG" id="COG0640">
    <property type="taxonomic scope" value="Bacteria"/>
</dbReference>
<sequence>MTTAEKATEIELATKLFRGFADRTRLAILLELVPGELRVVDLVRRLDGSQGNISGHLACLKECGLVEDRPEGRQVFYRIATPEVLVVVQAAEQLLAVTGNAVELCPRYESP</sequence>
<protein>
    <submittedName>
        <fullName evidence="5">Putative transcriptional regulator involved in heavy metal resistance</fullName>
    </submittedName>
</protein>
<evidence type="ECO:0000256" key="2">
    <source>
        <dbReference type="ARBA" id="ARBA00023125"/>
    </source>
</evidence>
<dbReference type="Proteomes" id="UP000018291">
    <property type="component" value="Unassembled WGS sequence"/>
</dbReference>
<dbReference type="PANTHER" id="PTHR43132:SF2">
    <property type="entry name" value="ARSENICAL RESISTANCE OPERON REPRESSOR ARSR-RELATED"/>
    <property type="match status" value="1"/>
</dbReference>
<dbReference type="InterPro" id="IPR001845">
    <property type="entry name" value="HTH_ArsR_DNA-bd_dom"/>
</dbReference>
<dbReference type="InterPro" id="IPR011991">
    <property type="entry name" value="ArsR-like_HTH"/>
</dbReference>
<dbReference type="InterPro" id="IPR036388">
    <property type="entry name" value="WH-like_DNA-bd_sf"/>
</dbReference>
<keyword evidence="6" id="KW-1185">Reference proteome</keyword>
<dbReference type="Gene3D" id="1.10.10.10">
    <property type="entry name" value="Winged helix-like DNA-binding domain superfamily/Winged helix DNA-binding domain"/>
    <property type="match status" value="1"/>
</dbReference>
<name>R4Z2V7_9ACTN</name>
<comment type="caution">
    <text evidence="5">The sequence shown here is derived from an EMBL/GenBank/DDBJ whole genome shotgun (WGS) entry which is preliminary data.</text>
</comment>
<evidence type="ECO:0000313" key="5">
    <source>
        <dbReference type="EMBL" id="CCM65063.1"/>
    </source>
</evidence>
<dbReference type="InterPro" id="IPR051011">
    <property type="entry name" value="Metal_resp_trans_reg"/>
</dbReference>
<gene>
    <name evidence="5" type="ORF">BN381_500021</name>
</gene>
<organism evidence="5 6">
    <name type="scientific">Candidatus Neomicrothrix parvicella RN1</name>
    <dbReference type="NCBI Taxonomy" id="1229780"/>
    <lineage>
        <taxon>Bacteria</taxon>
        <taxon>Bacillati</taxon>
        <taxon>Actinomycetota</taxon>
        <taxon>Acidimicrobiia</taxon>
        <taxon>Acidimicrobiales</taxon>
        <taxon>Microthrixaceae</taxon>
        <taxon>Candidatus Neomicrothrix</taxon>
    </lineage>
</organism>
<dbReference type="PROSITE" id="PS50987">
    <property type="entry name" value="HTH_ARSR_2"/>
    <property type="match status" value="1"/>
</dbReference>
<dbReference type="GO" id="GO:0003677">
    <property type="term" value="F:DNA binding"/>
    <property type="evidence" value="ECO:0007669"/>
    <property type="project" value="UniProtKB-KW"/>
</dbReference>
<dbReference type="OrthoDB" id="3401849at2"/>
<evidence type="ECO:0000256" key="3">
    <source>
        <dbReference type="ARBA" id="ARBA00023163"/>
    </source>
</evidence>
<dbReference type="PANTHER" id="PTHR43132">
    <property type="entry name" value="ARSENICAL RESISTANCE OPERON REPRESSOR ARSR-RELATED"/>
    <property type="match status" value="1"/>
</dbReference>
<dbReference type="PRINTS" id="PR00778">
    <property type="entry name" value="HTHARSR"/>
</dbReference>
<keyword evidence="1" id="KW-0805">Transcription regulation</keyword>
<dbReference type="GO" id="GO:0003700">
    <property type="term" value="F:DNA-binding transcription factor activity"/>
    <property type="evidence" value="ECO:0007669"/>
    <property type="project" value="InterPro"/>
</dbReference>
<dbReference type="HOGENOM" id="CLU_097806_5_1_11"/>
<dbReference type="InterPro" id="IPR036390">
    <property type="entry name" value="WH_DNA-bd_sf"/>
</dbReference>
<keyword evidence="3" id="KW-0804">Transcription</keyword>
<dbReference type="AlphaFoldDB" id="R4Z2V7"/>
<keyword evidence="2" id="KW-0238">DNA-binding</keyword>
<dbReference type="EMBL" id="CANL01000046">
    <property type="protein sequence ID" value="CCM65063.1"/>
    <property type="molecule type" value="Genomic_DNA"/>
</dbReference>
<evidence type="ECO:0000313" key="6">
    <source>
        <dbReference type="Proteomes" id="UP000018291"/>
    </source>
</evidence>
<evidence type="ECO:0000256" key="1">
    <source>
        <dbReference type="ARBA" id="ARBA00023015"/>
    </source>
</evidence>
<dbReference type="SUPFAM" id="SSF46785">
    <property type="entry name" value="Winged helix' DNA-binding domain"/>
    <property type="match status" value="1"/>
</dbReference>
<dbReference type="Pfam" id="PF01022">
    <property type="entry name" value="HTH_5"/>
    <property type="match status" value="1"/>
</dbReference>
<dbReference type="RefSeq" id="WP_012229469.1">
    <property type="nucleotide sequence ID" value="NZ_HG422565.1"/>
</dbReference>
<dbReference type="SMART" id="SM00418">
    <property type="entry name" value="HTH_ARSR"/>
    <property type="match status" value="1"/>
</dbReference>
<accession>R4Z2V7</accession>
<dbReference type="NCBIfam" id="NF033788">
    <property type="entry name" value="HTH_metalloreg"/>
    <property type="match status" value="1"/>
</dbReference>
<reference evidence="5 6" key="1">
    <citation type="journal article" date="2013" name="ISME J.">
        <title>Metabolic model for the filamentous 'Candidatus Microthrix parvicella' based on genomic and metagenomic analyses.</title>
        <authorList>
            <person name="Jon McIlroy S."/>
            <person name="Kristiansen R."/>
            <person name="Albertsen M."/>
            <person name="Michael Karst S."/>
            <person name="Rossetti S."/>
            <person name="Lund Nielsen J."/>
            <person name="Tandoi V."/>
            <person name="James Seviour R."/>
            <person name="Nielsen P.H."/>
        </authorList>
    </citation>
    <scope>NUCLEOTIDE SEQUENCE [LARGE SCALE GENOMIC DNA]</scope>
    <source>
        <strain evidence="5 6">RN1</strain>
    </source>
</reference>
<proteinExistence type="predicted"/>
<evidence type="ECO:0000259" key="4">
    <source>
        <dbReference type="PROSITE" id="PS50987"/>
    </source>
</evidence>
<dbReference type="CDD" id="cd00090">
    <property type="entry name" value="HTH_ARSR"/>
    <property type="match status" value="1"/>
</dbReference>
<feature type="domain" description="HTH arsR-type" evidence="4">
    <location>
        <begin position="5"/>
        <end position="99"/>
    </location>
</feature>